<dbReference type="InterPro" id="IPR050250">
    <property type="entry name" value="Macrolide_Exporter_MacB"/>
</dbReference>
<feature type="transmembrane region" description="Helical" evidence="6">
    <location>
        <begin position="280"/>
        <end position="306"/>
    </location>
</feature>
<dbReference type="Pfam" id="PF12704">
    <property type="entry name" value="MacB_PCD"/>
    <property type="match status" value="2"/>
</dbReference>
<evidence type="ECO:0000256" key="4">
    <source>
        <dbReference type="ARBA" id="ARBA00022989"/>
    </source>
</evidence>
<evidence type="ECO:0000259" key="8">
    <source>
        <dbReference type="Pfam" id="PF12704"/>
    </source>
</evidence>
<dbReference type="EMBL" id="JACOOK010000008">
    <property type="protein sequence ID" value="MBC5617710.1"/>
    <property type="molecule type" value="Genomic_DNA"/>
</dbReference>
<evidence type="ECO:0000313" key="10">
    <source>
        <dbReference type="Proteomes" id="UP000636891"/>
    </source>
</evidence>
<keyword evidence="3 6" id="KW-0812">Transmembrane</keyword>
<keyword evidence="4 6" id="KW-1133">Transmembrane helix</keyword>
<dbReference type="Proteomes" id="UP000636891">
    <property type="component" value="Unassembled WGS sequence"/>
</dbReference>
<proteinExistence type="predicted"/>
<sequence length="792" mass="88209">MRDLNIAIRSLFKRGRHNVTKIVSLSIGLAIGLVLIAKIYFEQSYDSFYPNADRIYRLTGYTSNENESKVSESVSAIVAPTMKEEVPGIEAATRLTHIGGDRNKFITSDKRRYSIGGILMADSCLFDVLPRPVLSGDPKKVLARPGYAMISRSFAEKLGGIDRAEGTVIASDNKPEMTLTIGGVFEDPPENSHLRYDVLVTLEEADDGGFLAWFGRHYLTYVLLSPGVTPETLRPAIDRMQQKHIVPQALQNAGVDRLAFFLKPIREVHTGEANIRNMTVMLAILAFALLFTAVMNYILIAISAIVNRSKEIALTKSYGASGTDIHRMTMSETLVHMILSLTLAVLLILACRDTVEGLLNVSLAALFFSKGAFILSGICAIVFFVTGFVPGMLFARIPVASAFRNFKENQRHWKQGLLFMEFTASALLVSLLIVIGEQHRHMLNSDPGYSYDRLAYCAVTDLDSTARTMLTDEIEKLPEVEQVSSCIRLPFGQMPGGAAMLPGTDQTCFEIADHFRVGDGFLALMEIPVVEGRSFTEEVSHSNEIMVSRSFVDRMKDFADWPDGAVGKRISITGHEQRDFTICGVYENYRIGSLAGNLDDRPSVMLYGRQDRRIPSRYLLVKFRRMTAQAVEKADSRLQELMPDAELELTLYSSRIAGLYESSRMLWIYVTIGGLITVIISLIGLIGYTNDEINRRRKEIAIRKINGASVRTILRIFLGDILRITLPAALLGCGISYFVSEYWQRQFAEKVPQNPLFFIAGGLSVCIIVTACVVYRTWKVANENPVNNLKSE</sequence>
<evidence type="ECO:0000256" key="5">
    <source>
        <dbReference type="ARBA" id="ARBA00023136"/>
    </source>
</evidence>
<feature type="transmembrane region" description="Helical" evidence="6">
    <location>
        <begin position="334"/>
        <end position="351"/>
    </location>
</feature>
<dbReference type="PANTHER" id="PTHR30572:SF18">
    <property type="entry name" value="ABC-TYPE MACROLIDE FAMILY EXPORT SYSTEM PERMEASE COMPONENT 2"/>
    <property type="match status" value="1"/>
</dbReference>
<evidence type="ECO:0000256" key="1">
    <source>
        <dbReference type="ARBA" id="ARBA00004651"/>
    </source>
</evidence>
<accession>A0ABR7CQU8</accession>
<keyword evidence="2" id="KW-1003">Cell membrane</keyword>
<keyword evidence="10" id="KW-1185">Reference proteome</keyword>
<comment type="caution">
    <text evidence="9">The sequence shown here is derived from an EMBL/GenBank/DDBJ whole genome shotgun (WGS) entry which is preliminary data.</text>
</comment>
<evidence type="ECO:0000256" key="3">
    <source>
        <dbReference type="ARBA" id="ARBA00022692"/>
    </source>
</evidence>
<evidence type="ECO:0000259" key="7">
    <source>
        <dbReference type="Pfam" id="PF02687"/>
    </source>
</evidence>
<dbReference type="RefSeq" id="WP_055205103.1">
    <property type="nucleotide sequence ID" value="NZ_JACOOK010000008.1"/>
</dbReference>
<feature type="transmembrane region" description="Helical" evidence="6">
    <location>
        <begin position="666"/>
        <end position="688"/>
    </location>
</feature>
<feature type="transmembrane region" description="Helical" evidence="6">
    <location>
        <begin position="721"/>
        <end position="743"/>
    </location>
</feature>
<evidence type="ECO:0000256" key="2">
    <source>
        <dbReference type="ARBA" id="ARBA00022475"/>
    </source>
</evidence>
<feature type="transmembrane region" description="Helical" evidence="6">
    <location>
        <begin position="371"/>
        <end position="395"/>
    </location>
</feature>
<feature type="domain" description="ABC3 transporter permease C-terminal" evidence="7">
    <location>
        <begin position="674"/>
        <end position="785"/>
    </location>
</feature>
<feature type="transmembrane region" description="Helical" evidence="6">
    <location>
        <begin position="21"/>
        <end position="41"/>
    </location>
</feature>
<protein>
    <submittedName>
        <fullName evidence="9">FtsX-like permease family protein</fullName>
    </submittedName>
</protein>
<feature type="domain" description="MacB-like periplasmic core" evidence="8">
    <location>
        <begin position="24"/>
        <end position="238"/>
    </location>
</feature>
<feature type="transmembrane region" description="Helical" evidence="6">
    <location>
        <begin position="416"/>
        <end position="435"/>
    </location>
</feature>
<keyword evidence="5 6" id="KW-0472">Membrane</keyword>
<reference evidence="9 10" key="1">
    <citation type="submission" date="2020-08" db="EMBL/GenBank/DDBJ databases">
        <title>Genome public.</title>
        <authorList>
            <person name="Liu C."/>
            <person name="Sun Q."/>
        </authorList>
    </citation>
    <scope>NUCLEOTIDE SEQUENCE [LARGE SCALE GENOMIC DNA]</scope>
    <source>
        <strain evidence="9 10">New-7</strain>
    </source>
</reference>
<comment type="subcellular location">
    <subcellularLocation>
        <location evidence="1">Cell membrane</location>
        <topology evidence="1">Multi-pass membrane protein</topology>
    </subcellularLocation>
</comment>
<dbReference type="InterPro" id="IPR003838">
    <property type="entry name" value="ABC3_permease_C"/>
</dbReference>
<evidence type="ECO:0000313" key="9">
    <source>
        <dbReference type="EMBL" id="MBC5617710.1"/>
    </source>
</evidence>
<feature type="transmembrane region" description="Helical" evidence="6">
    <location>
        <begin position="755"/>
        <end position="775"/>
    </location>
</feature>
<dbReference type="InterPro" id="IPR025857">
    <property type="entry name" value="MacB_PCD"/>
</dbReference>
<organism evidence="9 10">
    <name type="scientific">Alistipes hominis</name>
    <dbReference type="NCBI Taxonomy" id="2763015"/>
    <lineage>
        <taxon>Bacteria</taxon>
        <taxon>Pseudomonadati</taxon>
        <taxon>Bacteroidota</taxon>
        <taxon>Bacteroidia</taxon>
        <taxon>Bacteroidales</taxon>
        <taxon>Rikenellaceae</taxon>
        <taxon>Alistipes</taxon>
    </lineage>
</organism>
<dbReference type="PANTHER" id="PTHR30572">
    <property type="entry name" value="MEMBRANE COMPONENT OF TRANSPORTER-RELATED"/>
    <property type="match status" value="1"/>
</dbReference>
<name>A0ABR7CQU8_9BACT</name>
<gene>
    <name evidence="9" type="ORF">H8S08_11910</name>
</gene>
<evidence type="ECO:0000256" key="6">
    <source>
        <dbReference type="SAM" id="Phobius"/>
    </source>
</evidence>
<feature type="domain" description="MacB-like periplasmic core" evidence="8">
    <location>
        <begin position="474"/>
        <end position="624"/>
    </location>
</feature>
<dbReference type="Pfam" id="PF02687">
    <property type="entry name" value="FtsX"/>
    <property type="match status" value="1"/>
</dbReference>